<evidence type="ECO:0000313" key="1">
    <source>
        <dbReference type="EMBL" id="CAG8700027.1"/>
    </source>
</evidence>
<name>A0A9N9N441_9GLOM</name>
<organism evidence="1 2">
    <name type="scientific">Ambispora leptoticha</name>
    <dbReference type="NCBI Taxonomy" id="144679"/>
    <lineage>
        <taxon>Eukaryota</taxon>
        <taxon>Fungi</taxon>
        <taxon>Fungi incertae sedis</taxon>
        <taxon>Mucoromycota</taxon>
        <taxon>Glomeromycotina</taxon>
        <taxon>Glomeromycetes</taxon>
        <taxon>Archaeosporales</taxon>
        <taxon>Ambisporaceae</taxon>
        <taxon>Ambispora</taxon>
    </lineage>
</organism>
<reference evidence="1" key="1">
    <citation type="submission" date="2021-06" db="EMBL/GenBank/DDBJ databases">
        <authorList>
            <person name="Kallberg Y."/>
            <person name="Tangrot J."/>
            <person name="Rosling A."/>
        </authorList>
    </citation>
    <scope>NUCLEOTIDE SEQUENCE</scope>
    <source>
        <strain evidence="1">FL130A</strain>
    </source>
</reference>
<feature type="non-terminal residue" evidence="1">
    <location>
        <position position="130"/>
    </location>
</feature>
<protein>
    <submittedName>
        <fullName evidence="1">8139_t:CDS:1</fullName>
    </submittedName>
</protein>
<evidence type="ECO:0000313" key="2">
    <source>
        <dbReference type="Proteomes" id="UP000789508"/>
    </source>
</evidence>
<proteinExistence type="predicted"/>
<keyword evidence="2" id="KW-1185">Reference proteome</keyword>
<comment type="caution">
    <text evidence="1">The sequence shown here is derived from an EMBL/GenBank/DDBJ whole genome shotgun (WGS) entry which is preliminary data.</text>
</comment>
<dbReference type="OrthoDB" id="10581392at2759"/>
<gene>
    <name evidence="1" type="ORF">ALEPTO_LOCUS11537</name>
</gene>
<dbReference type="Proteomes" id="UP000789508">
    <property type="component" value="Unassembled WGS sequence"/>
</dbReference>
<accession>A0A9N9N441</accession>
<dbReference type="AlphaFoldDB" id="A0A9N9N441"/>
<dbReference type="EMBL" id="CAJVPS010019156">
    <property type="protein sequence ID" value="CAG8700027.1"/>
    <property type="molecule type" value="Genomic_DNA"/>
</dbReference>
<sequence>MLLVSISLFVQYTLYLQYTLAQPSHSATSTYSASRAVQLPRSFCRAFVHLWGLSVSFHLGFALTCHWRIVPSLPPILLRRPHRQELDPQELRPEVTIQTNSLAQTKHNPSLQTYLINTIQATQKYQHICP</sequence>